<feature type="compositionally biased region" description="Polar residues" evidence="6">
    <location>
        <begin position="45"/>
        <end position="76"/>
    </location>
</feature>
<organism evidence="8 9">
    <name type="scientific">Lactuca saligna</name>
    <name type="common">Willowleaf lettuce</name>
    <dbReference type="NCBI Taxonomy" id="75948"/>
    <lineage>
        <taxon>Eukaryota</taxon>
        <taxon>Viridiplantae</taxon>
        <taxon>Streptophyta</taxon>
        <taxon>Embryophyta</taxon>
        <taxon>Tracheophyta</taxon>
        <taxon>Spermatophyta</taxon>
        <taxon>Magnoliopsida</taxon>
        <taxon>eudicotyledons</taxon>
        <taxon>Gunneridae</taxon>
        <taxon>Pentapetalae</taxon>
        <taxon>asterids</taxon>
        <taxon>campanulids</taxon>
        <taxon>Asterales</taxon>
        <taxon>Asteraceae</taxon>
        <taxon>Cichorioideae</taxon>
        <taxon>Cichorieae</taxon>
        <taxon>Lactucinae</taxon>
        <taxon>Lactuca</taxon>
    </lineage>
</organism>
<dbReference type="Proteomes" id="UP001177003">
    <property type="component" value="Chromosome 9"/>
</dbReference>
<proteinExistence type="predicted"/>
<dbReference type="EMBL" id="OX465085">
    <property type="protein sequence ID" value="CAI9303959.1"/>
    <property type="molecule type" value="Genomic_DNA"/>
</dbReference>
<dbReference type="AlphaFoldDB" id="A0AA36A3J9"/>
<dbReference type="SMART" id="SM00774">
    <property type="entry name" value="WRKY"/>
    <property type="match status" value="2"/>
</dbReference>
<dbReference type="PROSITE" id="PS50811">
    <property type="entry name" value="WRKY"/>
    <property type="match status" value="2"/>
</dbReference>
<dbReference type="GO" id="GO:0003700">
    <property type="term" value="F:DNA-binding transcription factor activity"/>
    <property type="evidence" value="ECO:0007669"/>
    <property type="project" value="InterPro"/>
</dbReference>
<feature type="domain" description="WRKY" evidence="7">
    <location>
        <begin position="216"/>
        <end position="281"/>
    </location>
</feature>
<feature type="region of interest" description="Disordered" evidence="6">
    <location>
        <begin position="274"/>
        <end position="345"/>
    </location>
</feature>
<sequence length="345" mass="38868">MVKASGYLKLTGGSYGKNQASLSDQERNFQSVTTKDSNDIHLGSGTHTLHSNQEGSSSPISVNQEKTIATSEQNPSPKEGNIVVNVLSKSPEKPTVDGFNWRKYGQKLVRDNAFVRSYYKCTYAKCPARKQVEHSHDGHIKEINYLCKHEHPKPNHSSFTSETLNENFVEFEMLQTNETEIGDDNNAPQLKKQKKESDNVVTKTNYEPRVVVETKSVVDIVNDGYRWRKYGQKMVKNSPYPRSYYRCSNAGCPVKKHVERASHDEKVVITTYEGRHDHDMPSGIRNVTQNMKENNNGTMDDDGNHDHDNNNNNNNNDNDDDDDPQPQAKTNESKGGCSEVGSCPL</sequence>
<dbReference type="Pfam" id="PF03106">
    <property type="entry name" value="WRKY"/>
    <property type="match status" value="2"/>
</dbReference>
<gene>
    <name evidence="8" type="ORF">LSALG_LOCUS42369</name>
</gene>
<keyword evidence="9" id="KW-1185">Reference proteome</keyword>
<protein>
    <recommendedName>
        <fullName evidence="7">WRKY domain-containing protein</fullName>
    </recommendedName>
</protein>
<keyword evidence="3" id="KW-0238">DNA-binding</keyword>
<feature type="compositionally biased region" description="Polar residues" evidence="6">
    <location>
        <begin position="16"/>
        <end position="35"/>
    </location>
</feature>
<accession>A0AA36A3J9</accession>
<feature type="region of interest" description="Disordered" evidence="6">
    <location>
        <begin position="179"/>
        <end position="200"/>
    </location>
</feature>
<evidence type="ECO:0000256" key="6">
    <source>
        <dbReference type="SAM" id="MobiDB-lite"/>
    </source>
</evidence>
<feature type="region of interest" description="Disordered" evidence="6">
    <location>
        <begin position="13"/>
        <end position="80"/>
    </location>
</feature>
<evidence type="ECO:0000256" key="4">
    <source>
        <dbReference type="ARBA" id="ARBA00023163"/>
    </source>
</evidence>
<name>A0AA36A3J9_LACSI</name>
<evidence type="ECO:0000256" key="1">
    <source>
        <dbReference type="ARBA" id="ARBA00004123"/>
    </source>
</evidence>
<evidence type="ECO:0000259" key="7">
    <source>
        <dbReference type="PROSITE" id="PS50811"/>
    </source>
</evidence>
<dbReference type="InterPro" id="IPR044810">
    <property type="entry name" value="WRKY_plant"/>
</dbReference>
<dbReference type="FunFam" id="2.20.25.80:FF:000003">
    <property type="entry name" value="WRKY transcription factor 57"/>
    <property type="match status" value="1"/>
</dbReference>
<keyword evidence="5" id="KW-0539">Nucleus</keyword>
<dbReference type="Gene3D" id="2.20.25.80">
    <property type="entry name" value="WRKY domain"/>
    <property type="match status" value="2"/>
</dbReference>
<comment type="subcellular location">
    <subcellularLocation>
        <location evidence="1">Nucleus</location>
    </subcellularLocation>
</comment>
<evidence type="ECO:0000256" key="2">
    <source>
        <dbReference type="ARBA" id="ARBA00023015"/>
    </source>
</evidence>
<keyword evidence="4" id="KW-0804">Transcription</keyword>
<evidence type="ECO:0000256" key="3">
    <source>
        <dbReference type="ARBA" id="ARBA00023125"/>
    </source>
</evidence>
<keyword evidence="2" id="KW-0805">Transcription regulation</keyword>
<reference evidence="8" key="1">
    <citation type="submission" date="2023-04" db="EMBL/GenBank/DDBJ databases">
        <authorList>
            <person name="Vijverberg K."/>
            <person name="Xiong W."/>
            <person name="Schranz E."/>
        </authorList>
    </citation>
    <scope>NUCLEOTIDE SEQUENCE</scope>
</reference>
<dbReference type="InterPro" id="IPR003657">
    <property type="entry name" value="WRKY_dom"/>
</dbReference>
<dbReference type="GO" id="GO:0005634">
    <property type="term" value="C:nucleus"/>
    <property type="evidence" value="ECO:0007669"/>
    <property type="project" value="UniProtKB-SubCell"/>
</dbReference>
<evidence type="ECO:0000256" key="5">
    <source>
        <dbReference type="ARBA" id="ARBA00023242"/>
    </source>
</evidence>
<dbReference type="PANTHER" id="PTHR31221">
    <property type="entry name" value="WRKY TRANSCRIPTION FACTOR PROTEIN 1-RELATED"/>
    <property type="match status" value="1"/>
</dbReference>
<feature type="domain" description="WRKY" evidence="7">
    <location>
        <begin position="90"/>
        <end position="154"/>
    </location>
</feature>
<dbReference type="InterPro" id="IPR036576">
    <property type="entry name" value="WRKY_dom_sf"/>
</dbReference>
<dbReference type="SUPFAM" id="SSF118290">
    <property type="entry name" value="WRKY DNA-binding domain"/>
    <property type="match status" value="2"/>
</dbReference>
<evidence type="ECO:0000313" key="9">
    <source>
        <dbReference type="Proteomes" id="UP001177003"/>
    </source>
</evidence>
<evidence type="ECO:0000313" key="8">
    <source>
        <dbReference type="EMBL" id="CAI9303959.1"/>
    </source>
</evidence>
<dbReference type="PANTHER" id="PTHR31221:SF125">
    <property type="entry name" value="WRKY TRANSCRIPTION FACTOR 1"/>
    <property type="match status" value="1"/>
</dbReference>
<dbReference type="GO" id="GO:0043565">
    <property type="term" value="F:sequence-specific DNA binding"/>
    <property type="evidence" value="ECO:0007669"/>
    <property type="project" value="InterPro"/>
</dbReference>